<proteinExistence type="predicted"/>
<dbReference type="STRING" id="1192034.CAP_2780"/>
<feature type="region of interest" description="Disordered" evidence="1">
    <location>
        <begin position="1"/>
        <end position="20"/>
    </location>
</feature>
<gene>
    <name evidence="2" type="ORF">CAP_2780</name>
</gene>
<evidence type="ECO:0000313" key="2">
    <source>
        <dbReference type="EMBL" id="EYF05779.1"/>
    </source>
</evidence>
<dbReference type="EMBL" id="ASRX01000020">
    <property type="protein sequence ID" value="EYF05779.1"/>
    <property type="molecule type" value="Genomic_DNA"/>
</dbReference>
<dbReference type="Proteomes" id="UP000019678">
    <property type="component" value="Unassembled WGS sequence"/>
</dbReference>
<evidence type="ECO:0000256" key="1">
    <source>
        <dbReference type="SAM" id="MobiDB-lite"/>
    </source>
</evidence>
<comment type="caution">
    <text evidence="2">The sequence shown here is derived from an EMBL/GenBank/DDBJ whole genome shotgun (WGS) entry which is preliminary data.</text>
</comment>
<evidence type="ECO:0000313" key="3">
    <source>
        <dbReference type="Proteomes" id="UP000019678"/>
    </source>
</evidence>
<accession>A0A017T961</accession>
<organism evidence="2 3">
    <name type="scientific">Chondromyces apiculatus DSM 436</name>
    <dbReference type="NCBI Taxonomy" id="1192034"/>
    <lineage>
        <taxon>Bacteria</taxon>
        <taxon>Pseudomonadati</taxon>
        <taxon>Myxococcota</taxon>
        <taxon>Polyangia</taxon>
        <taxon>Polyangiales</taxon>
        <taxon>Polyangiaceae</taxon>
        <taxon>Chondromyces</taxon>
    </lineage>
</organism>
<keyword evidence="3" id="KW-1185">Reference proteome</keyword>
<sequence length="61" mass="6801">MTPHPSQRTGSRREGQRWSMPRWQSAKSYFTGSSGSKRRSAAVISSAVFQLVVCRSVSPML</sequence>
<reference evidence="2 3" key="1">
    <citation type="submission" date="2013-05" db="EMBL/GenBank/DDBJ databases">
        <title>Genome assembly of Chondromyces apiculatus DSM 436.</title>
        <authorList>
            <person name="Sharma G."/>
            <person name="Khatri I."/>
            <person name="Kaur C."/>
            <person name="Mayilraj S."/>
            <person name="Subramanian S."/>
        </authorList>
    </citation>
    <scope>NUCLEOTIDE SEQUENCE [LARGE SCALE GENOMIC DNA]</scope>
    <source>
        <strain evidence="2 3">DSM 436</strain>
    </source>
</reference>
<protein>
    <submittedName>
        <fullName evidence="2">Uncharacterized protein</fullName>
    </submittedName>
</protein>
<dbReference type="AlphaFoldDB" id="A0A017T961"/>
<name>A0A017T961_9BACT</name>